<dbReference type="SMART" id="SM00831">
    <property type="entry name" value="Cation_ATPase_N"/>
    <property type="match status" value="1"/>
</dbReference>
<dbReference type="InterPro" id="IPR008250">
    <property type="entry name" value="ATPase_P-typ_transduc_dom_A_sf"/>
</dbReference>
<evidence type="ECO:0000313" key="17">
    <source>
        <dbReference type="EMBL" id="KAJ3475552.1"/>
    </source>
</evidence>
<feature type="domain" description="Cation-transporting P-type ATPase N-terminal" evidence="16">
    <location>
        <begin position="4"/>
        <end position="78"/>
    </location>
</feature>
<dbReference type="Gene3D" id="3.40.50.1000">
    <property type="entry name" value="HAD superfamily/HAD-like"/>
    <property type="match status" value="2"/>
</dbReference>
<comment type="caution">
    <text evidence="17">The sequence shown here is derived from an EMBL/GenBank/DDBJ whole genome shotgun (WGS) entry which is preliminary data.</text>
</comment>
<keyword evidence="18" id="KW-1185">Reference proteome</keyword>
<keyword evidence="8" id="KW-0106">Calcium</keyword>
<dbReference type="SUPFAM" id="SSF81665">
    <property type="entry name" value="Calcium ATPase, transmembrane domain M"/>
    <property type="match status" value="1"/>
</dbReference>
<evidence type="ECO:0000256" key="5">
    <source>
        <dbReference type="ARBA" id="ARBA00022568"/>
    </source>
</evidence>
<dbReference type="PROSITE" id="PS00154">
    <property type="entry name" value="ATPASE_E1_E2"/>
    <property type="match status" value="1"/>
</dbReference>
<dbReference type="NCBIfam" id="TIGR01494">
    <property type="entry name" value="ATPase_P-type"/>
    <property type="match status" value="3"/>
</dbReference>
<keyword evidence="7" id="KW-0547">Nucleotide-binding</keyword>
<organism evidence="17 18">
    <name type="scientific">Meripilus lineatus</name>
    <dbReference type="NCBI Taxonomy" id="2056292"/>
    <lineage>
        <taxon>Eukaryota</taxon>
        <taxon>Fungi</taxon>
        <taxon>Dikarya</taxon>
        <taxon>Basidiomycota</taxon>
        <taxon>Agaricomycotina</taxon>
        <taxon>Agaricomycetes</taxon>
        <taxon>Polyporales</taxon>
        <taxon>Meripilaceae</taxon>
        <taxon>Meripilus</taxon>
    </lineage>
</organism>
<dbReference type="Proteomes" id="UP001212997">
    <property type="component" value="Unassembled WGS sequence"/>
</dbReference>
<evidence type="ECO:0000256" key="2">
    <source>
        <dbReference type="ARBA" id="ARBA00012790"/>
    </source>
</evidence>
<feature type="transmembrane region" description="Helical" evidence="15">
    <location>
        <begin position="261"/>
        <end position="282"/>
    </location>
</feature>
<gene>
    <name evidence="17" type="ORF">NLI96_g11764</name>
</gene>
<dbReference type="SUPFAM" id="SSF81653">
    <property type="entry name" value="Calcium ATPase, transduction domain A"/>
    <property type="match status" value="1"/>
</dbReference>
<dbReference type="FunFam" id="2.70.150.10:FF:000014">
    <property type="entry name" value="Calcium-transporting ATPase, putative"/>
    <property type="match status" value="1"/>
</dbReference>
<evidence type="ECO:0000256" key="8">
    <source>
        <dbReference type="ARBA" id="ARBA00022837"/>
    </source>
</evidence>
<keyword evidence="10" id="KW-0460">Magnesium</keyword>
<keyword evidence="4" id="KW-0597">Phosphoprotein</keyword>
<dbReference type="FunFam" id="3.40.1110.10:FF:000003">
    <property type="entry name" value="Calcium-transporting ATPase"/>
    <property type="match status" value="1"/>
</dbReference>
<dbReference type="Pfam" id="PF00690">
    <property type="entry name" value="Cation_ATPase_N"/>
    <property type="match status" value="1"/>
</dbReference>
<evidence type="ECO:0000256" key="1">
    <source>
        <dbReference type="ARBA" id="ARBA00004141"/>
    </source>
</evidence>
<dbReference type="Pfam" id="PF13246">
    <property type="entry name" value="Cation_ATPase"/>
    <property type="match status" value="1"/>
</dbReference>
<evidence type="ECO:0000256" key="13">
    <source>
        <dbReference type="ARBA" id="ARBA00023065"/>
    </source>
</evidence>
<keyword evidence="12 15" id="KW-1133">Transmembrane helix</keyword>
<dbReference type="Gene3D" id="2.70.150.10">
    <property type="entry name" value="Calcium-transporting ATPase, cytoplasmic transduction domain A"/>
    <property type="match status" value="1"/>
</dbReference>
<dbReference type="FunFam" id="1.20.1110.10:FF:000065">
    <property type="entry name" value="Sarcoplasmic/endoplasmic reticulum calcium ATPase 1"/>
    <property type="match status" value="1"/>
</dbReference>
<feature type="transmembrane region" description="Helical" evidence="15">
    <location>
        <begin position="62"/>
        <end position="79"/>
    </location>
</feature>
<dbReference type="GO" id="GO:0016020">
    <property type="term" value="C:membrane"/>
    <property type="evidence" value="ECO:0007669"/>
    <property type="project" value="UniProtKB-SubCell"/>
</dbReference>
<dbReference type="InterPro" id="IPR001757">
    <property type="entry name" value="P_typ_ATPase"/>
</dbReference>
<accession>A0AAD5USL0</accession>
<dbReference type="PANTHER" id="PTHR42861">
    <property type="entry name" value="CALCIUM-TRANSPORTING ATPASE"/>
    <property type="match status" value="1"/>
</dbReference>
<keyword evidence="3" id="KW-0813">Transport</keyword>
<keyword evidence="9" id="KW-0067">ATP-binding</keyword>
<name>A0AAD5USL0_9APHY</name>
<feature type="transmembrane region" description="Helical" evidence="15">
    <location>
        <begin position="742"/>
        <end position="765"/>
    </location>
</feature>
<evidence type="ECO:0000256" key="3">
    <source>
        <dbReference type="ARBA" id="ARBA00022448"/>
    </source>
</evidence>
<protein>
    <recommendedName>
        <fullName evidence="2">P-type Ca(2+) transporter</fullName>
        <ecNumber evidence="2">7.2.2.10</ecNumber>
    </recommendedName>
</protein>
<dbReference type="InterPro" id="IPR018303">
    <property type="entry name" value="ATPase_P-typ_P_site"/>
</dbReference>
<evidence type="ECO:0000313" key="18">
    <source>
        <dbReference type="Proteomes" id="UP001212997"/>
    </source>
</evidence>
<dbReference type="FunFam" id="3.40.50.1000:FF:000001">
    <property type="entry name" value="Phospholipid-transporting ATPase IC"/>
    <property type="match status" value="1"/>
</dbReference>
<dbReference type="Pfam" id="PF00122">
    <property type="entry name" value="E1-E2_ATPase"/>
    <property type="match status" value="1"/>
</dbReference>
<evidence type="ECO:0000259" key="16">
    <source>
        <dbReference type="SMART" id="SM00831"/>
    </source>
</evidence>
<comment type="subcellular location">
    <subcellularLocation>
        <location evidence="1">Membrane</location>
        <topology evidence="1">Multi-pass membrane protein</topology>
    </subcellularLocation>
</comment>
<evidence type="ECO:0000256" key="9">
    <source>
        <dbReference type="ARBA" id="ARBA00022840"/>
    </source>
</evidence>
<proteinExistence type="predicted"/>
<evidence type="ECO:0000256" key="6">
    <source>
        <dbReference type="ARBA" id="ARBA00022692"/>
    </source>
</evidence>
<dbReference type="GO" id="GO:0016887">
    <property type="term" value="F:ATP hydrolysis activity"/>
    <property type="evidence" value="ECO:0007669"/>
    <property type="project" value="InterPro"/>
</dbReference>
<dbReference type="GO" id="GO:0005388">
    <property type="term" value="F:P-type calcium transporter activity"/>
    <property type="evidence" value="ECO:0007669"/>
    <property type="project" value="UniProtKB-EC"/>
</dbReference>
<evidence type="ECO:0000256" key="4">
    <source>
        <dbReference type="ARBA" id="ARBA00022553"/>
    </source>
</evidence>
<dbReference type="SUPFAM" id="SSF81660">
    <property type="entry name" value="Metal cation-transporting ATPase, ATP-binding domain N"/>
    <property type="match status" value="1"/>
</dbReference>
<dbReference type="SUPFAM" id="SSF56784">
    <property type="entry name" value="HAD-like"/>
    <property type="match status" value="1"/>
</dbReference>
<keyword evidence="6 15" id="KW-0812">Transmembrane</keyword>
<dbReference type="InterPro" id="IPR023214">
    <property type="entry name" value="HAD_sf"/>
</dbReference>
<dbReference type="InterPro" id="IPR036412">
    <property type="entry name" value="HAD-like_sf"/>
</dbReference>
<dbReference type="InterPro" id="IPR004014">
    <property type="entry name" value="ATPase_P-typ_cation-transptr_N"/>
</dbReference>
<dbReference type="GO" id="GO:0005524">
    <property type="term" value="F:ATP binding"/>
    <property type="evidence" value="ECO:0007669"/>
    <property type="project" value="UniProtKB-KW"/>
</dbReference>
<keyword evidence="5" id="KW-0109">Calcium transport</keyword>
<keyword evidence="11" id="KW-1278">Translocase</keyword>
<evidence type="ECO:0000256" key="15">
    <source>
        <dbReference type="SAM" id="Phobius"/>
    </source>
</evidence>
<evidence type="ECO:0000256" key="11">
    <source>
        <dbReference type="ARBA" id="ARBA00022967"/>
    </source>
</evidence>
<dbReference type="AlphaFoldDB" id="A0AAD5USL0"/>
<dbReference type="EC" id="7.2.2.10" evidence="2"/>
<dbReference type="PRINTS" id="PR00121">
    <property type="entry name" value="NAKATPASE"/>
</dbReference>
<feature type="transmembrane region" description="Helical" evidence="15">
    <location>
        <begin position="294"/>
        <end position="322"/>
    </location>
</feature>
<feature type="transmembrane region" description="Helical" evidence="15">
    <location>
        <begin position="91"/>
        <end position="111"/>
    </location>
</feature>
<evidence type="ECO:0000256" key="12">
    <source>
        <dbReference type="ARBA" id="ARBA00022989"/>
    </source>
</evidence>
<evidence type="ECO:0000256" key="7">
    <source>
        <dbReference type="ARBA" id="ARBA00022741"/>
    </source>
</evidence>
<dbReference type="PRINTS" id="PR00119">
    <property type="entry name" value="CATATPASE"/>
</dbReference>
<evidence type="ECO:0000256" key="10">
    <source>
        <dbReference type="ARBA" id="ARBA00022842"/>
    </source>
</evidence>
<dbReference type="EMBL" id="JANAWD010000837">
    <property type="protein sequence ID" value="KAJ3475552.1"/>
    <property type="molecule type" value="Genomic_DNA"/>
</dbReference>
<dbReference type="Gene3D" id="3.40.1110.10">
    <property type="entry name" value="Calcium-transporting ATPase, cytoplasmic domain N"/>
    <property type="match status" value="1"/>
</dbReference>
<keyword evidence="14 15" id="KW-0472">Membrane</keyword>
<dbReference type="InterPro" id="IPR023298">
    <property type="entry name" value="ATPase_P-typ_TM_dom_sf"/>
</dbReference>
<keyword evidence="13" id="KW-0406">Ion transport</keyword>
<dbReference type="Gene3D" id="1.20.1110.10">
    <property type="entry name" value="Calcium-transporting ATPase, transmembrane domain"/>
    <property type="match status" value="3"/>
</dbReference>
<dbReference type="InterPro" id="IPR059000">
    <property type="entry name" value="ATPase_P-type_domA"/>
</dbReference>
<reference evidence="17" key="1">
    <citation type="submission" date="2022-07" db="EMBL/GenBank/DDBJ databases">
        <title>Genome Sequence of Physisporinus lineatus.</title>
        <authorList>
            <person name="Buettner E."/>
        </authorList>
    </citation>
    <scope>NUCLEOTIDE SEQUENCE</scope>
    <source>
        <strain evidence="17">VT162</strain>
    </source>
</reference>
<dbReference type="Pfam" id="PF00689">
    <property type="entry name" value="Cation_ATPase_C"/>
    <property type="match status" value="1"/>
</dbReference>
<sequence length="802" mass="86977">MVDAPWTKSAEEILQHFSVDPSHGLSSDLAAKHAEIYGKNELPEDPPTPLWELILEQFKDQLVLILLASAVVSFVLALLEENNGESGILGAFVEPAVILLILVANATVGVIQESNAEKAIDALKEYSPDEAKVLRNAQLSRIHATELVPGDIISVAVGDKIPADCRLLSLSSGSFRVDQAILTGESISVHKSVAVVSDMKAVKQDMTNMLFSGTTVVNGNAKAVVVSTGERTAIGDIHKSITSQISEKTPLKRKLDDFGDMLAKVISVICVLVWLVNIRHFWDPAHHGALKGAIYYFKIAVALAVAAIPEGLAAVITACLALGTKKMAQKNAIVRNLPSVETLGCTNVICSDKTGTLTTNQMSVSKFVVVDPSGTPREYFVEGTTFSPVGSVRFADGKEVTAELRSEPLLRLAEISSICNDAKIVYHSDKGTYANVGEPTEAALKVLAEKLPCPDLELTKSLPSLSPTVRANAVNEFYERTITKLLTFEFSRDRKMMSVLTLRNGIGSLLSKGAPESILERSTSVLVNGKTVPLTSELRSALLKQTLAYGAQGLRTLALAYADNVHRDPAHYYSESTSDYSKFEHNLTFVSLVGMLDPPRPEVRGRLGFLEEKLEAVMRASLFSRTEPSHKSQLVDLLQSQGLVVAMTGDGVNDAPALKKADIGVAMGSGTDVAKLAADMVLADSNFATIEQAVEEGRLIYNNTKQFIRYLTTALGFNPPDHSIMRVPPRNSREPLVGKWLFFRYMVVGIYVGCATVAGYAWWFMYYAGGPQISFYQLGDDYESVDSGHRGDVQCDEFALGE</sequence>
<dbReference type="InterPro" id="IPR023299">
    <property type="entry name" value="ATPase_P-typ_cyto_dom_N"/>
</dbReference>
<dbReference type="Pfam" id="PF08282">
    <property type="entry name" value="Hydrolase_3"/>
    <property type="match status" value="1"/>
</dbReference>
<evidence type="ECO:0000256" key="14">
    <source>
        <dbReference type="ARBA" id="ARBA00023136"/>
    </source>
</evidence>
<dbReference type="InterPro" id="IPR006068">
    <property type="entry name" value="ATPase_P-typ_cation-transptr_C"/>
</dbReference>